<dbReference type="GO" id="GO:0051213">
    <property type="term" value="F:dioxygenase activity"/>
    <property type="evidence" value="ECO:0007669"/>
    <property type="project" value="UniProtKB-KW"/>
</dbReference>
<keyword evidence="4" id="KW-1185">Reference proteome</keyword>
<dbReference type="Proteomes" id="UP001595798">
    <property type="component" value="Unassembled WGS sequence"/>
</dbReference>
<reference evidence="4" key="1">
    <citation type="journal article" date="2019" name="Int. J. Syst. Evol. Microbiol.">
        <title>The Global Catalogue of Microorganisms (GCM) 10K type strain sequencing project: providing services to taxonomists for standard genome sequencing and annotation.</title>
        <authorList>
            <consortium name="The Broad Institute Genomics Platform"/>
            <consortium name="The Broad Institute Genome Sequencing Center for Infectious Disease"/>
            <person name="Wu L."/>
            <person name="Ma J."/>
        </authorList>
    </citation>
    <scope>NUCLEOTIDE SEQUENCE [LARGE SCALE GENOMIC DNA]</scope>
    <source>
        <strain evidence="4">CECT 7297</strain>
    </source>
</reference>
<gene>
    <name evidence="3" type="ORF">ACFOZ5_19375</name>
</gene>
<proteinExistence type="predicted"/>
<feature type="domain" description="TauD/TfdA-like" evidence="2">
    <location>
        <begin position="31"/>
        <end position="340"/>
    </location>
</feature>
<evidence type="ECO:0000313" key="4">
    <source>
        <dbReference type="Proteomes" id="UP001595798"/>
    </source>
</evidence>
<dbReference type="EMBL" id="JBHSDI010000064">
    <property type="protein sequence ID" value="MFC4261188.1"/>
    <property type="molecule type" value="Genomic_DNA"/>
</dbReference>
<organism evidence="3 4">
    <name type="scientific">Marinobacter lacisalsi</name>
    <dbReference type="NCBI Taxonomy" id="475979"/>
    <lineage>
        <taxon>Bacteria</taxon>
        <taxon>Pseudomonadati</taxon>
        <taxon>Pseudomonadota</taxon>
        <taxon>Gammaproteobacteria</taxon>
        <taxon>Pseudomonadales</taxon>
        <taxon>Marinobacteraceae</taxon>
        <taxon>Marinobacter</taxon>
    </lineage>
</organism>
<evidence type="ECO:0000313" key="3">
    <source>
        <dbReference type="EMBL" id="MFC4261188.1"/>
    </source>
</evidence>
<sequence length="369" mass="41532">MHDRNSTPEGLVREDSHDFVTTYTPAGDNSISTLHQVFNDHRDYFRRQIAERGVLLFRGFQPHNHQQFHELVTGGLGLEVWNGFNLKKTPGVITSWLRKYSEGLVGGGDYRRYLDRDTVRLGPVESSIQGPHTEGGVRSERSRYIALCCLEPAPHLAETGMADLHQVYRDLPGDLRARFDTAWNRFSYRSARRLNPFDRLILRLSPFQVTERPDGLADMALPPCPAACAVPETGKVCIQPWAFARNTNRQVRDAARNIFKGRGGIGLDSTAEGMELTWDLCDDQGNPVAWTEEEQRVVFEAIFRGALLMAWQKGDIALVDNVRIGHWRMNGEQGNRKLVQIQATAFNAEPFHPARLHQGSEASTELAGA</sequence>
<protein>
    <submittedName>
        <fullName evidence="3">TauD/TfdA family dioxygenase</fullName>
    </submittedName>
</protein>
<keyword evidence="1" id="KW-0560">Oxidoreductase</keyword>
<accession>A0ABV8QN98</accession>
<evidence type="ECO:0000256" key="1">
    <source>
        <dbReference type="ARBA" id="ARBA00023002"/>
    </source>
</evidence>
<keyword evidence="3" id="KW-0223">Dioxygenase</keyword>
<dbReference type="InterPro" id="IPR042098">
    <property type="entry name" value="TauD-like_sf"/>
</dbReference>
<dbReference type="RefSeq" id="WP_379890488.1">
    <property type="nucleotide sequence ID" value="NZ_JBHSDI010000064.1"/>
</dbReference>
<dbReference type="Gene3D" id="3.60.130.10">
    <property type="entry name" value="Clavaminate synthase-like"/>
    <property type="match status" value="1"/>
</dbReference>
<evidence type="ECO:0000259" key="2">
    <source>
        <dbReference type="Pfam" id="PF02668"/>
    </source>
</evidence>
<dbReference type="Pfam" id="PF02668">
    <property type="entry name" value="TauD"/>
    <property type="match status" value="1"/>
</dbReference>
<dbReference type="InterPro" id="IPR003819">
    <property type="entry name" value="TauD/TfdA-like"/>
</dbReference>
<dbReference type="SUPFAM" id="SSF51197">
    <property type="entry name" value="Clavaminate synthase-like"/>
    <property type="match status" value="1"/>
</dbReference>
<name>A0ABV8QN98_9GAMM</name>
<comment type="caution">
    <text evidence="3">The sequence shown here is derived from an EMBL/GenBank/DDBJ whole genome shotgun (WGS) entry which is preliminary data.</text>
</comment>